<evidence type="ECO:0000313" key="4">
    <source>
        <dbReference type="Proteomes" id="UP000597444"/>
    </source>
</evidence>
<keyword evidence="1" id="KW-0472">Membrane</keyword>
<dbReference type="InterPro" id="IPR011047">
    <property type="entry name" value="Quinoprotein_ADH-like_sf"/>
</dbReference>
<dbReference type="Pfam" id="PF13360">
    <property type="entry name" value="PQQ_2"/>
    <property type="match status" value="3"/>
</dbReference>
<reference evidence="3" key="1">
    <citation type="submission" date="2020-10" db="EMBL/GenBank/DDBJ databases">
        <title>Taxonomic study of unclassified bacteria belonging to the class Ktedonobacteria.</title>
        <authorList>
            <person name="Yabe S."/>
            <person name="Wang C.M."/>
            <person name="Zheng Y."/>
            <person name="Sakai Y."/>
            <person name="Cavaletti L."/>
            <person name="Monciardini P."/>
            <person name="Donadio S."/>
        </authorList>
    </citation>
    <scope>NUCLEOTIDE SEQUENCE</scope>
    <source>
        <strain evidence="3">ID150040</strain>
    </source>
</reference>
<dbReference type="InterPro" id="IPR018391">
    <property type="entry name" value="PQQ_b-propeller_rpt"/>
</dbReference>
<organism evidence="3 4">
    <name type="scientific">Reticulibacter mediterranei</name>
    <dbReference type="NCBI Taxonomy" id="2778369"/>
    <lineage>
        <taxon>Bacteria</taxon>
        <taxon>Bacillati</taxon>
        <taxon>Chloroflexota</taxon>
        <taxon>Ktedonobacteria</taxon>
        <taxon>Ktedonobacterales</taxon>
        <taxon>Reticulibacteraceae</taxon>
        <taxon>Reticulibacter</taxon>
    </lineage>
</organism>
<name>A0A8J3MZT2_9CHLR</name>
<keyword evidence="4" id="KW-1185">Reference proteome</keyword>
<feature type="transmembrane region" description="Helical" evidence="1">
    <location>
        <begin position="25"/>
        <end position="47"/>
    </location>
</feature>
<dbReference type="AlphaFoldDB" id="A0A8J3MZT2"/>
<comment type="caution">
    <text evidence="3">The sequence shown here is derived from an EMBL/GenBank/DDBJ whole genome shotgun (WGS) entry which is preliminary data.</text>
</comment>
<accession>A0A8J3MZT2</accession>
<dbReference type="Gene3D" id="2.40.128.630">
    <property type="match status" value="2"/>
</dbReference>
<dbReference type="InterPro" id="IPR002372">
    <property type="entry name" value="PQQ_rpt_dom"/>
</dbReference>
<dbReference type="SMART" id="SM00564">
    <property type="entry name" value="PQQ"/>
    <property type="match status" value="8"/>
</dbReference>
<evidence type="ECO:0000256" key="1">
    <source>
        <dbReference type="SAM" id="Phobius"/>
    </source>
</evidence>
<dbReference type="Proteomes" id="UP000597444">
    <property type="component" value="Unassembled WGS sequence"/>
</dbReference>
<dbReference type="InterPro" id="IPR015943">
    <property type="entry name" value="WD40/YVTN_repeat-like_dom_sf"/>
</dbReference>
<feature type="domain" description="Pyrrolo-quinoline quinone repeat" evidence="2">
    <location>
        <begin position="199"/>
        <end position="298"/>
    </location>
</feature>
<dbReference type="RefSeq" id="WP_220201721.1">
    <property type="nucleotide sequence ID" value="NZ_BNJK01000001.1"/>
</dbReference>
<protein>
    <recommendedName>
        <fullName evidence="2">Pyrrolo-quinoline quinone repeat domain-containing protein</fullName>
    </recommendedName>
</protein>
<evidence type="ECO:0000313" key="3">
    <source>
        <dbReference type="EMBL" id="GHO90773.1"/>
    </source>
</evidence>
<feature type="domain" description="Pyrrolo-quinoline quinone repeat" evidence="2">
    <location>
        <begin position="110"/>
        <end position="193"/>
    </location>
</feature>
<dbReference type="PANTHER" id="PTHR34512:SF30">
    <property type="entry name" value="OUTER MEMBRANE PROTEIN ASSEMBLY FACTOR BAMB"/>
    <property type="match status" value="1"/>
</dbReference>
<dbReference type="PANTHER" id="PTHR34512">
    <property type="entry name" value="CELL SURFACE PROTEIN"/>
    <property type="match status" value="1"/>
</dbReference>
<keyword evidence="1" id="KW-1133">Transmembrane helix</keyword>
<keyword evidence="1" id="KW-0812">Transmembrane</keyword>
<evidence type="ECO:0000259" key="2">
    <source>
        <dbReference type="Pfam" id="PF13360"/>
    </source>
</evidence>
<sequence>MQQQPVPMPPEQQPSEQQLPLRGRLLVLLSVLLVFLIIGVVVGTTLIRNSLQSSTARVKWSFTREHEALDFPPIVANGMMYAGLSDGRLYALDAASGSIKRSFQTEVLKKELLAPPTLVNGIMYISSRDETLYALDTASGIIKWSFKIIPQIVSPLVANGLVYVGSAVGGPDGFNLTALDASSGKEKWAYHNKLKDSILSSFPAVANGIVYAKIYRTLYALDASSGKERWSYMPGNEIGLGYFAPVIANGTVYINADDSSSPRKGWIFALDASSGKRLWSYPTMRSTRSLQVTNGIVYVVGALEGGAMQLEALNARSGSRIWSFLTLKRGDISSLVAVDGMVYIYDAELNTLNALDESSGVRKWSRNGIFSSPLVVNSVVYASLPNGTFSALDAHAGSPRWSISQWNNNQPLMVNGIIYLFSKFKVWAIQPPA</sequence>
<feature type="domain" description="Pyrrolo-quinoline quinone repeat" evidence="2">
    <location>
        <begin position="310"/>
        <end position="412"/>
    </location>
</feature>
<dbReference type="Gene3D" id="2.130.10.10">
    <property type="entry name" value="YVTN repeat-like/Quinoprotein amine dehydrogenase"/>
    <property type="match status" value="1"/>
</dbReference>
<dbReference type="SUPFAM" id="SSF50998">
    <property type="entry name" value="Quinoprotein alcohol dehydrogenase-like"/>
    <property type="match status" value="2"/>
</dbReference>
<gene>
    <name evidence="3" type="ORF">KSF_008210</name>
</gene>
<proteinExistence type="predicted"/>
<dbReference type="EMBL" id="BNJK01000001">
    <property type="protein sequence ID" value="GHO90773.1"/>
    <property type="molecule type" value="Genomic_DNA"/>
</dbReference>